<proteinExistence type="inferred from homology"/>
<protein>
    <recommendedName>
        <fullName evidence="3">GDP-mannose 4,6-dehydratase</fullName>
        <ecNumber evidence="3">4.2.1.47</ecNumber>
    </recommendedName>
</protein>
<dbReference type="EC" id="4.2.1.47" evidence="3"/>
<dbReference type="AlphaFoldDB" id="A0AAW0KVT7"/>
<organism evidence="6 7">
    <name type="scientific">Quercus suber</name>
    <name type="common">Cork oak</name>
    <dbReference type="NCBI Taxonomy" id="58331"/>
    <lineage>
        <taxon>Eukaryota</taxon>
        <taxon>Viridiplantae</taxon>
        <taxon>Streptophyta</taxon>
        <taxon>Embryophyta</taxon>
        <taxon>Tracheophyta</taxon>
        <taxon>Spermatophyta</taxon>
        <taxon>Magnoliopsida</taxon>
        <taxon>eudicotyledons</taxon>
        <taxon>Gunneridae</taxon>
        <taxon>Pentapetalae</taxon>
        <taxon>rosids</taxon>
        <taxon>fabids</taxon>
        <taxon>Fagales</taxon>
        <taxon>Fagaceae</taxon>
        <taxon>Quercus</taxon>
    </lineage>
</organism>
<evidence type="ECO:0000256" key="4">
    <source>
        <dbReference type="ARBA" id="ARBA00023239"/>
    </source>
</evidence>
<dbReference type="PANTHER" id="PTHR43715:SF1">
    <property type="entry name" value="GDP-MANNOSE 4,6 DEHYDRATASE"/>
    <property type="match status" value="1"/>
</dbReference>
<evidence type="ECO:0000313" key="7">
    <source>
        <dbReference type="Proteomes" id="UP000237347"/>
    </source>
</evidence>
<dbReference type="InterPro" id="IPR006368">
    <property type="entry name" value="GDP_Man_deHydtase"/>
</dbReference>
<dbReference type="Proteomes" id="UP000237347">
    <property type="component" value="Unassembled WGS sequence"/>
</dbReference>
<feature type="domain" description="NAD(P)-binding" evidence="5">
    <location>
        <begin position="1"/>
        <end position="83"/>
    </location>
</feature>
<dbReference type="InterPro" id="IPR016040">
    <property type="entry name" value="NAD(P)-bd_dom"/>
</dbReference>
<dbReference type="Gramene" id="rna-CFP56_18770">
    <property type="protein sequence ID" value="cds-POE66512.1"/>
    <property type="gene ID" value="gene-CFP56_18770"/>
</dbReference>
<dbReference type="Gene3D" id="3.40.50.720">
    <property type="entry name" value="NAD(P)-binding Rossmann-like Domain"/>
    <property type="match status" value="1"/>
</dbReference>
<dbReference type="EMBL" id="PKMF04000210">
    <property type="protein sequence ID" value="KAK7843040.1"/>
    <property type="molecule type" value="Genomic_DNA"/>
</dbReference>
<evidence type="ECO:0000256" key="1">
    <source>
        <dbReference type="ARBA" id="ARBA00001937"/>
    </source>
</evidence>
<evidence type="ECO:0000256" key="2">
    <source>
        <dbReference type="ARBA" id="ARBA00009263"/>
    </source>
</evidence>
<comment type="caution">
    <text evidence="6">The sequence shown here is derived from an EMBL/GenBank/DDBJ whole genome shotgun (WGS) entry which is preliminary data.</text>
</comment>
<accession>A0AAW0KVT7</accession>
<evidence type="ECO:0000259" key="5">
    <source>
        <dbReference type="Pfam" id="PF16363"/>
    </source>
</evidence>
<comment type="cofactor">
    <cofactor evidence="1">
        <name>NADP(+)</name>
        <dbReference type="ChEBI" id="CHEBI:58349"/>
    </cofactor>
</comment>
<evidence type="ECO:0000313" key="6">
    <source>
        <dbReference type="EMBL" id="KAK7843040.1"/>
    </source>
</evidence>
<evidence type="ECO:0000256" key="3">
    <source>
        <dbReference type="ARBA" id="ARBA00011989"/>
    </source>
</evidence>
<dbReference type="GO" id="GO:0008446">
    <property type="term" value="F:GDP-mannose 4,6-dehydratase activity"/>
    <property type="evidence" value="ECO:0007669"/>
    <property type="project" value="UniProtKB-EC"/>
</dbReference>
<dbReference type="GO" id="GO:0042351">
    <property type="term" value="P:'de novo' GDP-L-fucose biosynthetic process"/>
    <property type="evidence" value="ECO:0007669"/>
    <property type="project" value="TreeGrafter"/>
</dbReference>
<dbReference type="SUPFAM" id="SSF51735">
    <property type="entry name" value="NAD(P)-binding Rossmann-fold domains"/>
    <property type="match status" value="1"/>
</dbReference>
<dbReference type="Pfam" id="PF16363">
    <property type="entry name" value="GDP_Man_Dehyd"/>
    <property type="match status" value="1"/>
</dbReference>
<gene>
    <name evidence="6" type="primary">MUR1_1</name>
    <name evidence="6" type="ORF">CFP56_012944</name>
</gene>
<sequence length="92" mass="10440">MKLHFANLTNASSLHCWLDTILPDKVYNLAAQSHVAISFEISDYTADVVATRALHLLEAVRSHIAATGRNHIRYYQARLSDMFDRSQIVRAQ</sequence>
<dbReference type="InterPro" id="IPR036291">
    <property type="entry name" value="NAD(P)-bd_dom_sf"/>
</dbReference>
<keyword evidence="4" id="KW-0456">Lyase</keyword>
<keyword evidence="7" id="KW-1185">Reference proteome</keyword>
<name>A0AAW0KVT7_QUESU</name>
<reference evidence="6 7" key="1">
    <citation type="journal article" date="2018" name="Sci. Data">
        <title>The draft genome sequence of cork oak.</title>
        <authorList>
            <person name="Ramos A.M."/>
            <person name="Usie A."/>
            <person name="Barbosa P."/>
            <person name="Barros P.M."/>
            <person name="Capote T."/>
            <person name="Chaves I."/>
            <person name="Simoes F."/>
            <person name="Abreu I."/>
            <person name="Carrasquinho I."/>
            <person name="Faro C."/>
            <person name="Guimaraes J.B."/>
            <person name="Mendonca D."/>
            <person name="Nobrega F."/>
            <person name="Rodrigues L."/>
            <person name="Saibo N.J.M."/>
            <person name="Varela M.C."/>
            <person name="Egas C."/>
            <person name="Matos J."/>
            <person name="Miguel C.M."/>
            <person name="Oliveira M.M."/>
            <person name="Ricardo C.P."/>
            <person name="Goncalves S."/>
        </authorList>
    </citation>
    <scope>NUCLEOTIDE SEQUENCE [LARGE SCALE GENOMIC DNA]</scope>
    <source>
        <strain evidence="7">cv. HL8</strain>
    </source>
</reference>
<comment type="similarity">
    <text evidence="2">Belongs to the NAD(P)-dependent epimerase/dehydratase family. GDP-mannose 4,6-dehydratase subfamily.</text>
</comment>
<dbReference type="PANTHER" id="PTHR43715">
    <property type="entry name" value="GDP-MANNOSE 4,6-DEHYDRATASE"/>
    <property type="match status" value="1"/>
</dbReference>